<dbReference type="AlphaFoldDB" id="A0ABD5F5K5"/>
<evidence type="ECO:0000313" key="1">
    <source>
        <dbReference type="EMBL" id="MDT2513358.1"/>
    </source>
</evidence>
<dbReference type="Proteomes" id="UP001264335">
    <property type="component" value="Unassembled WGS sequence"/>
</dbReference>
<name>A0ABD5F5K5_ENTAV</name>
<proteinExistence type="predicted"/>
<evidence type="ECO:0008006" key="3">
    <source>
        <dbReference type="Google" id="ProtNLM"/>
    </source>
</evidence>
<comment type="caution">
    <text evidence="1">The sequence shown here is derived from an EMBL/GenBank/DDBJ whole genome shotgun (WGS) entry which is preliminary data.</text>
</comment>
<dbReference type="RefSeq" id="WP_311924166.1">
    <property type="nucleotide sequence ID" value="NZ_JARPWV010000038.1"/>
</dbReference>
<gene>
    <name evidence="1" type="ORF">P7D79_03820</name>
</gene>
<sequence>MRDNKPCEICDKQSCYGDCDNYILKMIENKTDRSRFDRLFKEIPKFNYVLNEKINAIFGTDLEVAKDSKAEEDKTNEFSSFLYSTNDNGKTNLREIKKALKEKEIFGEGYLFWDNKNFYALTKWQITAFQENDNDPIIDAVKYYTVGKVEVPEKLAFDETGFDKQEEGYIISPDNLIIFESDTYAMNSDLRQLQILLEINHKIYQSTTKRDYGDIFLLTSAPQVNPISVVAERVKNTVNEAVVKMRERVAALIKKNKVDDSNIVALDESYKDVKQVTPITKVTDYQFIWENQDDIMTSVFDFPMILAGLGDEAGNVSKDALLREARANTLTPLKSDTANALSKIARKMFGEEYYLRFQDYSEVNADFDDENNSTTNQE</sequence>
<reference evidence="1 2" key="1">
    <citation type="submission" date="2023-03" db="EMBL/GenBank/DDBJ databases">
        <authorList>
            <person name="Shen W."/>
            <person name="Cai J."/>
        </authorList>
    </citation>
    <scope>NUCLEOTIDE SEQUENCE [LARGE SCALE GENOMIC DNA]</scope>
    <source>
        <strain evidence="1 2">Y2</strain>
    </source>
</reference>
<evidence type="ECO:0000313" key="2">
    <source>
        <dbReference type="Proteomes" id="UP001264335"/>
    </source>
</evidence>
<protein>
    <recommendedName>
        <fullName evidence="3">Phage portal protein</fullName>
    </recommendedName>
</protein>
<organism evidence="1 2">
    <name type="scientific">Enterococcus avium</name>
    <name type="common">Streptococcus avium</name>
    <dbReference type="NCBI Taxonomy" id="33945"/>
    <lineage>
        <taxon>Bacteria</taxon>
        <taxon>Bacillati</taxon>
        <taxon>Bacillota</taxon>
        <taxon>Bacilli</taxon>
        <taxon>Lactobacillales</taxon>
        <taxon>Enterococcaceae</taxon>
        <taxon>Enterococcus</taxon>
    </lineage>
</organism>
<accession>A0ABD5F5K5</accession>
<dbReference type="EMBL" id="JARPWY010000006">
    <property type="protein sequence ID" value="MDT2513358.1"/>
    <property type="molecule type" value="Genomic_DNA"/>
</dbReference>